<evidence type="ECO:0000313" key="2">
    <source>
        <dbReference type="EMBL" id="NCI48888.1"/>
    </source>
</evidence>
<dbReference type="EMBL" id="JAACJS010000002">
    <property type="protein sequence ID" value="NCI48888.1"/>
    <property type="molecule type" value="Genomic_DNA"/>
</dbReference>
<keyword evidence="3" id="KW-1185">Reference proteome</keyword>
<sequence length="109" mass="11673">MRNQTACCPSCGQRISFKKFVQLNNFSVTNCGDCNARIEISNRTANAVIAGVSGIVSAASIVLGAYIGQKNYESLFGGLMSGCLVAAVIITGICMYAYRNSQLNRIHLE</sequence>
<keyword evidence="1" id="KW-1133">Transmembrane helix</keyword>
<gene>
    <name evidence="2" type="ORF">GWC95_03070</name>
</gene>
<evidence type="ECO:0008006" key="4">
    <source>
        <dbReference type="Google" id="ProtNLM"/>
    </source>
</evidence>
<keyword evidence="1" id="KW-0812">Transmembrane</keyword>
<organism evidence="2 3">
    <name type="scientific">Sediminibacterium roseum</name>
    <dbReference type="NCBI Taxonomy" id="1978412"/>
    <lineage>
        <taxon>Bacteria</taxon>
        <taxon>Pseudomonadati</taxon>
        <taxon>Bacteroidota</taxon>
        <taxon>Chitinophagia</taxon>
        <taxon>Chitinophagales</taxon>
        <taxon>Chitinophagaceae</taxon>
        <taxon>Sediminibacterium</taxon>
    </lineage>
</organism>
<comment type="caution">
    <text evidence="2">The sequence shown here is derived from an EMBL/GenBank/DDBJ whole genome shotgun (WGS) entry which is preliminary data.</text>
</comment>
<keyword evidence="1" id="KW-0472">Membrane</keyword>
<evidence type="ECO:0000256" key="1">
    <source>
        <dbReference type="SAM" id="Phobius"/>
    </source>
</evidence>
<accession>A0ABW9ZP84</accession>
<protein>
    <recommendedName>
        <fullName evidence="4">Cxxc_20_cxxc protein</fullName>
    </recommendedName>
</protein>
<feature type="transmembrane region" description="Helical" evidence="1">
    <location>
        <begin position="47"/>
        <end position="68"/>
    </location>
</feature>
<name>A0ABW9ZP84_9BACT</name>
<evidence type="ECO:0000313" key="3">
    <source>
        <dbReference type="Proteomes" id="UP000753802"/>
    </source>
</evidence>
<reference evidence="2 3" key="1">
    <citation type="submission" date="2020-01" db="EMBL/GenBank/DDBJ databases">
        <title>Genome analysis.</title>
        <authorList>
            <person name="Wu S."/>
            <person name="Wang G."/>
        </authorList>
    </citation>
    <scope>NUCLEOTIDE SEQUENCE [LARGE SCALE GENOMIC DNA]</scope>
    <source>
        <strain evidence="2 3">SYL130</strain>
    </source>
</reference>
<dbReference type="Proteomes" id="UP000753802">
    <property type="component" value="Unassembled WGS sequence"/>
</dbReference>
<feature type="transmembrane region" description="Helical" evidence="1">
    <location>
        <begin position="74"/>
        <end position="98"/>
    </location>
</feature>
<proteinExistence type="predicted"/>
<dbReference type="RefSeq" id="WP_161817196.1">
    <property type="nucleotide sequence ID" value="NZ_JAACJS010000002.1"/>
</dbReference>